<feature type="domain" description="Transposase DDE" evidence="1">
    <location>
        <begin position="72"/>
        <end position="214"/>
    </location>
</feature>
<keyword evidence="3" id="KW-1185">Reference proteome</keyword>
<reference evidence="3" key="2">
    <citation type="submission" date="2019-01" db="EMBL/GenBank/DDBJ databases">
        <title>Genome sequence of Desulfonema ishimotonii strain Tokyo 01.</title>
        <authorList>
            <person name="Fukui M."/>
        </authorList>
    </citation>
    <scope>NUCLEOTIDE SEQUENCE [LARGE SCALE GENOMIC DNA]</scope>
    <source>
        <strain evidence="3">Tokyo 01</strain>
    </source>
</reference>
<name>A0A401FRV6_9BACT</name>
<comment type="caution">
    <text evidence="2">The sequence shown here is derived from an EMBL/GenBank/DDBJ whole genome shotgun (WGS) entry which is preliminary data.</text>
</comment>
<evidence type="ECO:0000259" key="1">
    <source>
        <dbReference type="Pfam" id="PF13612"/>
    </source>
</evidence>
<evidence type="ECO:0000313" key="3">
    <source>
        <dbReference type="Proteomes" id="UP000288096"/>
    </source>
</evidence>
<dbReference type="Proteomes" id="UP000288096">
    <property type="component" value="Unassembled WGS sequence"/>
</dbReference>
<sequence>MNNAEVMVVVLTAVAFFGGSFRTAACFLKEHGYLREILSESRLNRRIDGYVWETLFFITAEIFKNRNAGREYITDSFPVPVCDNIRIRYSQIFQGEEFRGYIAGKRRYFFGIRVHMIATALGESVEFLIAPGTESDLTLLRQYDFALPPGPICYGDKIYNDYKYEDLLQEAAGITLKPIRKKNSKRAEGDFTARRAISHTRKRIETAFSSITKFFQKNLCGDFTGVCFEGYDLYSCYGS</sequence>
<protein>
    <submittedName>
        <fullName evidence="2">Transposase</fullName>
    </submittedName>
</protein>
<dbReference type="NCBIfam" id="NF033520">
    <property type="entry name" value="transpos_IS982"/>
    <property type="match status" value="1"/>
</dbReference>
<evidence type="ECO:0000313" key="2">
    <source>
        <dbReference type="EMBL" id="GBC59680.1"/>
    </source>
</evidence>
<dbReference type="EMBL" id="BEXT01000001">
    <property type="protein sequence ID" value="GBC59680.1"/>
    <property type="molecule type" value="Genomic_DNA"/>
</dbReference>
<reference evidence="3" key="1">
    <citation type="submission" date="2017-11" db="EMBL/GenBank/DDBJ databases">
        <authorList>
            <person name="Watanabe M."/>
            <person name="Kojima H."/>
        </authorList>
    </citation>
    <scope>NUCLEOTIDE SEQUENCE [LARGE SCALE GENOMIC DNA]</scope>
    <source>
        <strain evidence="3">Tokyo 01</strain>
    </source>
</reference>
<gene>
    <name evidence="2" type="ORF">DENIS_0621</name>
</gene>
<accession>A0A401FRV6</accession>
<dbReference type="InterPro" id="IPR025668">
    <property type="entry name" value="Tnp_DDE_dom"/>
</dbReference>
<proteinExistence type="predicted"/>
<dbReference type="OrthoDB" id="6196569at2"/>
<dbReference type="AlphaFoldDB" id="A0A401FRV6"/>
<dbReference type="Pfam" id="PF13612">
    <property type="entry name" value="DDE_Tnp_1_3"/>
    <property type="match status" value="1"/>
</dbReference>
<organism evidence="2 3">
    <name type="scientific">Desulfonema ishimotonii</name>
    <dbReference type="NCBI Taxonomy" id="45657"/>
    <lineage>
        <taxon>Bacteria</taxon>
        <taxon>Pseudomonadati</taxon>
        <taxon>Thermodesulfobacteriota</taxon>
        <taxon>Desulfobacteria</taxon>
        <taxon>Desulfobacterales</taxon>
        <taxon>Desulfococcaceae</taxon>
        <taxon>Desulfonema</taxon>
    </lineage>
</organism>